<accession>A0ABU0SCB0</accession>
<dbReference type="Proteomes" id="UP001237780">
    <property type="component" value="Unassembled WGS sequence"/>
</dbReference>
<dbReference type="EMBL" id="JAUSZT010000003">
    <property type="protein sequence ID" value="MDQ0998394.1"/>
    <property type="molecule type" value="Genomic_DNA"/>
</dbReference>
<gene>
    <name evidence="1" type="ORF">QFZ34_003576</name>
</gene>
<comment type="caution">
    <text evidence="1">The sequence shown here is derived from an EMBL/GenBank/DDBJ whole genome shotgun (WGS) entry which is preliminary data.</text>
</comment>
<organism evidence="1 2">
    <name type="scientific">Phyllobacterium ifriqiyense</name>
    <dbReference type="NCBI Taxonomy" id="314238"/>
    <lineage>
        <taxon>Bacteria</taxon>
        <taxon>Pseudomonadati</taxon>
        <taxon>Pseudomonadota</taxon>
        <taxon>Alphaproteobacteria</taxon>
        <taxon>Hyphomicrobiales</taxon>
        <taxon>Phyllobacteriaceae</taxon>
        <taxon>Phyllobacterium</taxon>
    </lineage>
</organism>
<evidence type="ECO:0000313" key="1">
    <source>
        <dbReference type="EMBL" id="MDQ0998394.1"/>
    </source>
</evidence>
<protein>
    <submittedName>
        <fullName evidence="1">Uncharacterized protein</fullName>
    </submittedName>
</protein>
<evidence type="ECO:0000313" key="2">
    <source>
        <dbReference type="Proteomes" id="UP001237780"/>
    </source>
</evidence>
<keyword evidence="2" id="KW-1185">Reference proteome</keyword>
<proteinExistence type="predicted"/>
<reference evidence="1 2" key="1">
    <citation type="submission" date="2023-07" db="EMBL/GenBank/DDBJ databases">
        <title>Comparative genomics of wheat-associated soil bacteria to identify genetic determinants of phenazine resistance.</title>
        <authorList>
            <person name="Mouncey N."/>
        </authorList>
    </citation>
    <scope>NUCLEOTIDE SEQUENCE [LARGE SCALE GENOMIC DNA]</scope>
    <source>
        <strain evidence="1 2">W4I11</strain>
    </source>
</reference>
<name>A0ABU0SCB0_9HYPH</name>
<sequence length="56" mass="5973">MLSSLSVAFRSEVTAKPATIPCKYAAGFAIVEKQSNNIGFGNLDAKTLKTHVMTLT</sequence>